<evidence type="ECO:0000259" key="9">
    <source>
        <dbReference type="Pfam" id="PF01432"/>
    </source>
</evidence>
<keyword evidence="5 7" id="KW-0862">Zinc</keyword>
<feature type="region of interest" description="Disordered" evidence="8">
    <location>
        <begin position="641"/>
        <end position="683"/>
    </location>
</feature>
<feature type="region of interest" description="Disordered" evidence="8">
    <location>
        <begin position="215"/>
        <end position="270"/>
    </location>
</feature>
<dbReference type="InterPro" id="IPR024077">
    <property type="entry name" value="Neurolysin/TOP_dom2"/>
</dbReference>
<gene>
    <name evidence="10" type="ORF">HXX76_001377</name>
</gene>
<feature type="region of interest" description="Disordered" evidence="8">
    <location>
        <begin position="843"/>
        <end position="863"/>
    </location>
</feature>
<keyword evidence="6 7" id="KW-0482">Metalloprotease</keyword>
<feature type="region of interest" description="Disordered" evidence="8">
    <location>
        <begin position="360"/>
        <end position="384"/>
    </location>
</feature>
<keyword evidence="2 7" id="KW-0645">Protease</keyword>
<dbReference type="Proteomes" id="UP000650467">
    <property type="component" value="Unassembled WGS sequence"/>
</dbReference>
<keyword evidence="11" id="KW-1185">Reference proteome</keyword>
<accession>A0A835WC13</accession>
<evidence type="ECO:0000256" key="8">
    <source>
        <dbReference type="SAM" id="MobiDB-lite"/>
    </source>
</evidence>
<name>A0A835WC13_CHLIN</name>
<dbReference type="OrthoDB" id="550805at2759"/>
<evidence type="ECO:0000256" key="3">
    <source>
        <dbReference type="ARBA" id="ARBA00022723"/>
    </source>
</evidence>
<dbReference type="Gene3D" id="1.10.1370.40">
    <property type="match status" value="1"/>
</dbReference>
<feature type="compositionally biased region" description="Pro residues" evidence="8">
    <location>
        <begin position="249"/>
        <end position="264"/>
    </location>
</feature>
<protein>
    <recommendedName>
        <fullName evidence="9">Peptidase M3A/M3B catalytic domain-containing protein</fullName>
    </recommendedName>
</protein>
<keyword evidence="4 7" id="KW-0378">Hydrolase</keyword>
<dbReference type="PANTHER" id="PTHR11804:SF79">
    <property type="entry name" value="MITOCHONDRIAL INTERMEDIATE PEPTIDASE"/>
    <property type="match status" value="1"/>
</dbReference>
<feature type="compositionally biased region" description="Low complexity" evidence="8">
    <location>
        <begin position="224"/>
        <end position="248"/>
    </location>
</feature>
<evidence type="ECO:0000256" key="4">
    <source>
        <dbReference type="ARBA" id="ARBA00022801"/>
    </source>
</evidence>
<feature type="compositionally biased region" description="Polar residues" evidence="8">
    <location>
        <begin position="86"/>
        <end position="101"/>
    </location>
</feature>
<feature type="domain" description="Peptidase M3A/M3B catalytic" evidence="9">
    <location>
        <begin position="419"/>
        <end position="509"/>
    </location>
</feature>
<dbReference type="GO" id="GO:0006518">
    <property type="term" value="P:peptide metabolic process"/>
    <property type="evidence" value="ECO:0007669"/>
    <property type="project" value="TreeGrafter"/>
</dbReference>
<dbReference type="GO" id="GO:0006508">
    <property type="term" value="P:proteolysis"/>
    <property type="evidence" value="ECO:0007669"/>
    <property type="project" value="UniProtKB-KW"/>
</dbReference>
<feature type="compositionally biased region" description="Pro residues" evidence="8">
    <location>
        <begin position="71"/>
        <end position="83"/>
    </location>
</feature>
<evidence type="ECO:0000256" key="7">
    <source>
        <dbReference type="RuleBase" id="RU003435"/>
    </source>
</evidence>
<evidence type="ECO:0000256" key="5">
    <source>
        <dbReference type="ARBA" id="ARBA00022833"/>
    </source>
</evidence>
<keyword evidence="3 7" id="KW-0479">Metal-binding</keyword>
<evidence type="ECO:0000313" key="11">
    <source>
        <dbReference type="Proteomes" id="UP000650467"/>
    </source>
</evidence>
<feature type="region of interest" description="Disordered" evidence="8">
    <location>
        <begin position="958"/>
        <end position="1018"/>
    </location>
</feature>
<feature type="region of interest" description="Disordered" evidence="8">
    <location>
        <begin position="1130"/>
        <end position="1174"/>
    </location>
</feature>
<feature type="compositionally biased region" description="Gly residues" evidence="8">
    <location>
        <begin position="670"/>
        <end position="679"/>
    </location>
</feature>
<dbReference type="AlphaFoldDB" id="A0A835WC13"/>
<dbReference type="Gene3D" id="1.10.1370.10">
    <property type="entry name" value="Neurolysin, domain 3"/>
    <property type="match status" value="1"/>
</dbReference>
<dbReference type="GO" id="GO:0046872">
    <property type="term" value="F:metal ion binding"/>
    <property type="evidence" value="ECO:0007669"/>
    <property type="project" value="UniProtKB-UniRule"/>
</dbReference>
<evidence type="ECO:0000256" key="2">
    <source>
        <dbReference type="ARBA" id="ARBA00022670"/>
    </source>
</evidence>
<evidence type="ECO:0000256" key="6">
    <source>
        <dbReference type="ARBA" id="ARBA00023049"/>
    </source>
</evidence>
<evidence type="ECO:0000313" key="10">
    <source>
        <dbReference type="EMBL" id="KAG2444633.1"/>
    </source>
</evidence>
<sequence length="1174" mass="117898">MALRGGRAAALPNNHRRCGGGRFLHSTAEAFASRSSAGVGALRPRARRCTAAATGPSQVPTASPAGLDAPAAPPPQPLQPPPGAVANQSGGSTPAASTSEAQAGAGLQPGLYGLPGVTRPDDLLDTAARLVLVCGAVQAQAARESQGEQQQQRRVRGDRLALLVRRHHEAVAWLRAPAAHCAAHHTDPAWREAAGRVETALQGVEDELSRLLAAHTHWPPGGAPRPAADAAASQAPGTAHPAPSAAPAAQPPTQPQPPQPPQPPRLVSEGVARAAALSAADEADRRGLEALEAALLAGWREALADPDQAPPPVLLLHDSEVRGDPVLSQAATPATEADLEAARAGAGVTLHLMPASGLEAQGRQGSAAAGDGGGGGGGGGADGPSVRLAPLTVATQKARTRGGRLWRVPLSGGLTSLLLAEQPSSAVRRAVYAATLGAQAGAALELMDVLRRARDDAAHCLGQPSFAHLRAAGSVAGSPEAALQWLAELLDAVAPMAEEEVARLQRLAMRLEVEAREEAGTLIGQGRAPPPAAGAEGEDPLDLVGSLDFLSQLGREPLPSAEEWGGELAPYFELEGVLAGLSRLLAPTLGLELRPSPWLSSHEAGWAPPHHLIKLELHDTASGGAGAGVGAVAAEAEAASTSSSSGCSSGAGGRRSFRRSAAPVRQEGAGSEGHAGGSSSGSSSSLVGVLYVCVDPECGMPFTALIRHGYTSGGAAAPWLAPGLVASSSSASSSPSSAASAACVSGACVPHVALHLPAHQLALCADAAAAAAAATAAAAGTAESAAGPSTSGSGPAAAAGAGGGGGRPFWLLEDPRLLRTLAHELGHALHYLLSAAGGGGGGTAAAQASGAGRGEGSQRAALQPPLPESCACYSSVDHLELASHITERWAADPAVLAALSSHVDSGARLRPRDVAPLAAALGRQRSWLELQQHALLAAADLALHLNGRQLHLPTLRLRPDPQAGQEEEQEEEEQEREAAEEEAAVGSTRARSGRPDGAAGGGGGGGGPDDDEGGIWVRLGPATPSRALVAALWSAHSSLPGGRLVLSQALMGLLPGLLHNAGAMYAYPMAQMVSAAVWERHFSDGLDSARAARGGRLLRRSLLARGEAGSAAAALEDLLGAGSVRRVAAGGDAGGGAGGGREEREGEEGEEGQGSGVVPDLAHEAFQDIDPLVF</sequence>
<dbReference type="EMBL" id="JAEHOC010000002">
    <property type="protein sequence ID" value="KAG2444633.1"/>
    <property type="molecule type" value="Genomic_DNA"/>
</dbReference>
<feature type="compositionally biased region" description="Low complexity" evidence="8">
    <location>
        <begin position="360"/>
        <end position="369"/>
    </location>
</feature>
<dbReference type="SUPFAM" id="SSF55486">
    <property type="entry name" value="Metalloproteases ('zincins'), catalytic domain"/>
    <property type="match status" value="1"/>
</dbReference>
<comment type="caution">
    <text evidence="10">The sequence shown here is derived from an EMBL/GenBank/DDBJ whole genome shotgun (WGS) entry which is preliminary data.</text>
</comment>
<organism evidence="10 11">
    <name type="scientific">Chlamydomonas incerta</name>
    <dbReference type="NCBI Taxonomy" id="51695"/>
    <lineage>
        <taxon>Eukaryota</taxon>
        <taxon>Viridiplantae</taxon>
        <taxon>Chlorophyta</taxon>
        <taxon>core chlorophytes</taxon>
        <taxon>Chlorophyceae</taxon>
        <taxon>CS clade</taxon>
        <taxon>Chlamydomonadales</taxon>
        <taxon>Chlamydomonadaceae</taxon>
        <taxon>Chlamydomonas</taxon>
    </lineage>
</organism>
<comment type="similarity">
    <text evidence="1 7">Belongs to the peptidase M3 family.</text>
</comment>
<dbReference type="InterPro" id="IPR001567">
    <property type="entry name" value="Pept_M3A_M3B_dom"/>
</dbReference>
<dbReference type="PANTHER" id="PTHR11804">
    <property type="entry name" value="PROTEASE M3 THIMET OLIGOPEPTIDASE-RELATED"/>
    <property type="match status" value="1"/>
</dbReference>
<dbReference type="Pfam" id="PF01432">
    <property type="entry name" value="Peptidase_M3"/>
    <property type="match status" value="1"/>
</dbReference>
<feature type="region of interest" description="Disordered" evidence="8">
    <location>
        <begin position="34"/>
        <end position="101"/>
    </location>
</feature>
<dbReference type="GO" id="GO:0004222">
    <property type="term" value="F:metalloendopeptidase activity"/>
    <property type="evidence" value="ECO:0007669"/>
    <property type="project" value="InterPro"/>
</dbReference>
<evidence type="ECO:0000256" key="1">
    <source>
        <dbReference type="ARBA" id="ARBA00006040"/>
    </source>
</evidence>
<feature type="compositionally biased region" description="Gly residues" evidence="8">
    <location>
        <begin position="998"/>
        <end position="1007"/>
    </location>
</feature>
<dbReference type="InterPro" id="IPR045090">
    <property type="entry name" value="Pept_M3A_M3B"/>
</dbReference>
<feature type="region of interest" description="Disordered" evidence="8">
    <location>
        <begin position="520"/>
        <end position="539"/>
    </location>
</feature>
<comment type="cofactor">
    <cofactor evidence="7">
        <name>Zn(2+)</name>
        <dbReference type="ChEBI" id="CHEBI:29105"/>
    </cofactor>
    <text evidence="7">Binds 1 zinc ion.</text>
</comment>
<feature type="compositionally biased region" description="Acidic residues" evidence="8">
    <location>
        <begin position="965"/>
        <end position="983"/>
    </location>
</feature>
<feature type="compositionally biased region" description="Gly residues" evidence="8">
    <location>
        <begin position="370"/>
        <end position="382"/>
    </location>
</feature>
<proteinExistence type="inferred from homology"/>
<reference evidence="10" key="1">
    <citation type="journal article" date="2020" name="bioRxiv">
        <title>Comparative genomics of Chlamydomonas.</title>
        <authorList>
            <person name="Craig R.J."/>
            <person name="Hasan A.R."/>
            <person name="Ness R.W."/>
            <person name="Keightley P.D."/>
        </authorList>
    </citation>
    <scope>NUCLEOTIDE SEQUENCE</scope>
    <source>
        <strain evidence="10">SAG 7.73</strain>
    </source>
</reference>